<keyword evidence="5" id="KW-0418">Kinase</keyword>
<feature type="domain" description="PAC" evidence="4">
    <location>
        <begin position="327"/>
        <end position="378"/>
    </location>
</feature>
<dbReference type="GO" id="GO:0016020">
    <property type="term" value="C:membrane"/>
    <property type="evidence" value="ECO:0007669"/>
    <property type="project" value="InterPro"/>
</dbReference>
<dbReference type="InterPro" id="IPR010559">
    <property type="entry name" value="Sig_transdc_His_kin_internal"/>
</dbReference>
<dbReference type="Gene3D" id="3.30.450.20">
    <property type="entry name" value="PAS domain"/>
    <property type="match status" value="2"/>
</dbReference>
<dbReference type="InterPro" id="IPR000014">
    <property type="entry name" value="PAS"/>
</dbReference>
<dbReference type="InterPro" id="IPR035965">
    <property type="entry name" value="PAS-like_dom_sf"/>
</dbReference>
<dbReference type="PANTHER" id="PTHR34220">
    <property type="entry name" value="SENSOR HISTIDINE KINASE YPDA"/>
    <property type="match status" value="1"/>
</dbReference>
<feature type="domain" description="PAS" evidence="3">
    <location>
        <begin position="253"/>
        <end position="324"/>
    </location>
</feature>
<dbReference type="PROSITE" id="PS50113">
    <property type="entry name" value="PAC"/>
    <property type="match status" value="2"/>
</dbReference>
<dbReference type="InterPro" id="IPR050640">
    <property type="entry name" value="Bact_2-comp_sensor_kinase"/>
</dbReference>
<keyword evidence="2" id="KW-0472">Membrane</keyword>
<feature type="domain" description="PAC" evidence="4">
    <location>
        <begin position="200"/>
        <end position="252"/>
    </location>
</feature>
<accession>A0A0E9M0D7</accession>
<keyword evidence="1" id="KW-0175">Coiled coil</keyword>
<dbReference type="GO" id="GO:0000155">
    <property type="term" value="F:phosphorelay sensor kinase activity"/>
    <property type="evidence" value="ECO:0007669"/>
    <property type="project" value="InterPro"/>
</dbReference>
<evidence type="ECO:0000256" key="2">
    <source>
        <dbReference type="SAM" id="Phobius"/>
    </source>
</evidence>
<evidence type="ECO:0000259" key="3">
    <source>
        <dbReference type="PROSITE" id="PS50112"/>
    </source>
</evidence>
<feature type="coiled-coil region" evidence="1">
    <location>
        <begin position="80"/>
        <end position="115"/>
    </location>
</feature>
<dbReference type="PROSITE" id="PS50112">
    <property type="entry name" value="PAS"/>
    <property type="match status" value="2"/>
</dbReference>
<reference evidence="5 6" key="1">
    <citation type="journal article" date="2015" name="Microbes Environ.">
        <title>Distribution and evolution of nitrogen fixation genes in the phylum bacteroidetes.</title>
        <authorList>
            <person name="Inoue J."/>
            <person name="Oshima K."/>
            <person name="Suda W."/>
            <person name="Sakamoto M."/>
            <person name="Iino T."/>
            <person name="Noda S."/>
            <person name="Hongoh Y."/>
            <person name="Hattori M."/>
            <person name="Ohkuma M."/>
        </authorList>
    </citation>
    <scope>NUCLEOTIDE SEQUENCE [LARGE SCALE GENOMIC DNA]</scope>
    <source>
        <strain evidence="5">JCM 15548</strain>
    </source>
</reference>
<dbReference type="Proteomes" id="UP000032900">
    <property type="component" value="Unassembled WGS sequence"/>
</dbReference>
<sequence>MLQFTAMLIIATAVSSILTTFAHWVNSYPQGLQNVLFNNMLIYCVVNAFFMSILEAWIYFNDSTKEKVRSEKNRIIYEAQIRMEEEKNRYAKQLLEQEKRLNKHLEDEIKKREIITGQLKESREQLNSILTNLAGAAYRCYLDDHYTMKYISEKIYDITGYHASDFIGNDQLTFASIIHPDDQEFCRHRILQASMEKRHYEFEYRIIHKNGQEVWVNENGKGIYDEGEDLRFLDGIIIDISRRKEAEMDAKDSEKKYQDLLNLLPQPVFELNLQGEVVLSNKAGDAFFGSLPNDTNRRQSALDCFIPEDRPRIIENFKKSAHGIDTEPGEFTAIKIDGSLCPVMVFGNPIVRNGETVGRRGIIVDISERKKQEEKLIKAKKELERINNTLEKSVAERTKQLTEANTQLLKVQKENLQSQFEVLKQQVNPHFLFNSLNVLTSLIKIDPDLAESFTERLSKVYRYVLENKEKDLVSLSTELEFLYAYLFLLDIRFMKKLKINIKIDKVYHDYQILPIAIQLIIENAIKHNTFSRAQPLNIEIFVDNHQQLNIINNLNVRETKFVSTGVGLENIHRRYALVSDQSPEFTQTSEQFIARLPLLNPNKIETE</sequence>
<dbReference type="SMART" id="SM00091">
    <property type="entry name" value="PAS"/>
    <property type="match status" value="2"/>
</dbReference>
<dbReference type="Pfam" id="PF08447">
    <property type="entry name" value="PAS_3"/>
    <property type="match status" value="1"/>
</dbReference>
<dbReference type="NCBIfam" id="TIGR00229">
    <property type="entry name" value="sensory_box"/>
    <property type="match status" value="2"/>
</dbReference>
<keyword evidence="5" id="KW-0808">Transferase</keyword>
<dbReference type="PANTHER" id="PTHR34220:SF7">
    <property type="entry name" value="SENSOR HISTIDINE KINASE YPDA"/>
    <property type="match status" value="1"/>
</dbReference>
<name>A0A0E9M0D7_9BACT</name>
<gene>
    <name evidence="5" type="ORF">JCM15548_13165</name>
</gene>
<evidence type="ECO:0000259" key="4">
    <source>
        <dbReference type="PROSITE" id="PS50113"/>
    </source>
</evidence>
<comment type="caution">
    <text evidence="5">The sequence shown here is derived from an EMBL/GenBank/DDBJ whole genome shotgun (WGS) entry which is preliminary data.</text>
</comment>
<proteinExistence type="predicted"/>
<feature type="domain" description="PAS" evidence="3">
    <location>
        <begin position="122"/>
        <end position="198"/>
    </location>
</feature>
<dbReference type="InterPro" id="IPR013655">
    <property type="entry name" value="PAS_fold_3"/>
</dbReference>
<evidence type="ECO:0000313" key="6">
    <source>
        <dbReference type="Proteomes" id="UP000032900"/>
    </source>
</evidence>
<dbReference type="InterPro" id="IPR001610">
    <property type="entry name" value="PAC"/>
</dbReference>
<dbReference type="CDD" id="cd00130">
    <property type="entry name" value="PAS"/>
    <property type="match status" value="2"/>
</dbReference>
<feature type="coiled-coil region" evidence="1">
    <location>
        <begin position="369"/>
        <end position="426"/>
    </location>
</feature>
<feature type="transmembrane region" description="Helical" evidence="2">
    <location>
        <begin position="40"/>
        <end position="60"/>
    </location>
</feature>
<dbReference type="SUPFAM" id="SSF55785">
    <property type="entry name" value="PYP-like sensor domain (PAS domain)"/>
    <property type="match status" value="2"/>
</dbReference>
<dbReference type="SMART" id="SM00086">
    <property type="entry name" value="PAC"/>
    <property type="match status" value="2"/>
</dbReference>
<dbReference type="EMBL" id="BAZW01000032">
    <property type="protein sequence ID" value="GAO30851.1"/>
    <property type="molecule type" value="Genomic_DNA"/>
</dbReference>
<dbReference type="Pfam" id="PF06580">
    <property type="entry name" value="His_kinase"/>
    <property type="match status" value="1"/>
</dbReference>
<dbReference type="STRING" id="1236989.JCM15548_13165"/>
<keyword evidence="2" id="KW-0812">Transmembrane</keyword>
<evidence type="ECO:0000313" key="5">
    <source>
        <dbReference type="EMBL" id="GAO30851.1"/>
    </source>
</evidence>
<protein>
    <submittedName>
        <fullName evidence="5">Putative two-component system sensor protein histidine kinase</fullName>
    </submittedName>
</protein>
<organism evidence="5 6">
    <name type="scientific">Geofilum rubicundum JCM 15548</name>
    <dbReference type="NCBI Taxonomy" id="1236989"/>
    <lineage>
        <taxon>Bacteria</taxon>
        <taxon>Pseudomonadati</taxon>
        <taxon>Bacteroidota</taxon>
        <taxon>Bacteroidia</taxon>
        <taxon>Marinilabiliales</taxon>
        <taxon>Marinilabiliaceae</taxon>
        <taxon>Geofilum</taxon>
    </lineage>
</organism>
<dbReference type="AlphaFoldDB" id="A0A0E9M0D7"/>
<keyword evidence="2" id="KW-1133">Transmembrane helix</keyword>
<dbReference type="InterPro" id="IPR000700">
    <property type="entry name" value="PAS-assoc_C"/>
</dbReference>
<evidence type="ECO:0000256" key="1">
    <source>
        <dbReference type="SAM" id="Coils"/>
    </source>
</evidence>
<keyword evidence="6" id="KW-1185">Reference proteome</keyword>
<dbReference type="Pfam" id="PF13426">
    <property type="entry name" value="PAS_9"/>
    <property type="match status" value="1"/>
</dbReference>